<keyword evidence="2" id="KW-1185">Reference proteome</keyword>
<dbReference type="InterPro" id="IPR053139">
    <property type="entry name" value="Surface_bspA-like"/>
</dbReference>
<comment type="caution">
    <text evidence="1">The sequence shown here is derived from an EMBL/GenBank/DDBJ whole genome shotgun (WGS) entry which is preliminary data.</text>
</comment>
<dbReference type="EMBL" id="JAPFFF010000001">
    <property type="protein sequence ID" value="KAK8897925.1"/>
    <property type="molecule type" value="Genomic_DNA"/>
</dbReference>
<proteinExistence type="predicted"/>
<accession>A0ABR2L3I3</accession>
<dbReference type="SUPFAM" id="SSF52058">
    <property type="entry name" value="L domain-like"/>
    <property type="match status" value="1"/>
</dbReference>
<dbReference type="InterPro" id="IPR036770">
    <property type="entry name" value="Ankyrin_rpt-contain_sf"/>
</dbReference>
<dbReference type="PANTHER" id="PTHR45661:SF3">
    <property type="entry name" value="IG-LIKE DOMAIN-CONTAINING PROTEIN"/>
    <property type="match status" value="1"/>
</dbReference>
<evidence type="ECO:0000313" key="2">
    <source>
        <dbReference type="Proteomes" id="UP001470230"/>
    </source>
</evidence>
<dbReference type="Gene3D" id="3.80.10.10">
    <property type="entry name" value="Ribonuclease Inhibitor"/>
    <property type="match status" value="6"/>
</dbReference>
<sequence>MDAEDYINHKKELSNYLYQYIENDDDTNSFSKFVALIENHKYRENKKEFGLLLSLIFNIFDCHKRTTDFSHKFEKIITTLLTDIKQLFSNWELFCYFNYNKLLLLTLFEKKIITVDSDILYFFTTLKDKGYMHYFLPEIEASLSTYEEQTLKREIGLTYLNNVTNYDDFYKKRKTGENDSYICSIIRDDNIDEFVTYISRTNLSLTSQIESSIYETNSFLLKNEKPTLIQYSAFFGSIQIFNFLLLNNVELNYSILPYAIHGNNPDIIHKLEENKVLKSNYFSLLNCLRESIKCHHNDIANYFLNNYVTNEHFLEKNDNIFNNFSAFGFEYHNFEFISTDSVYAIYYLIKYDYIDLAEALLKYKNTNSFDKYLTSPLSFAANLDKIGFYDLLLKKSTKIDNNTFMHKSITELIIPHNITSIENQAFCCSNLKRIEIPSSVYIIGRRCFDSCTSLECIKFETPSLIKVIDEYFCSRTKIKEIEIPASVELICSYSFFNCSYLKKVTILSSSVTLIGNYAFSGCSLLKEINIPSSVTKIGDYAFNGCSLLKEINIPSSVTSIGNYAFNGCSLLKEINIPSSVTKIGDYVFSGCSLLKEINIPSSVTKIGDYAFSGCSSLKEINIPSSVTSIGNYAFYHICSLGKITISSSVISIGNYAFSGCSSLKEINITSSVISIGKYAFSGCSSLKEINITSSVISIGNYAFSGCSSLKEINITSSVISIGKYAFYSCTNLIKATIPFVKEIEDGTFCMCNSLRQVSLPLVDFIKEDAFYECISLKEIDISNAIRIGRFAFKGCTSLEEISLPSIVKISQFAFASCSKLTNVNLSPFTKFIGGFSFRNCISLKSFSIPETLITYGKNIFDGCLSLTKITIPNSVNVKKIGINSDVQVIRITDND</sequence>
<gene>
    <name evidence="1" type="ORF">M9Y10_000158</name>
</gene>
<dbReference type="Proteomes" id="UP001470230">
    <property type="component" value="Unassembled WGS sequence"/>
</dbReference>
<dbReference type="Pfam" id="PF13306">
    <property type="entry name" value="LRR_5"/>
    <property type="match status" value="2"/>
</dbReference>
<dbReference type="InterPro" id="IPR026906">
    <property type="entry name" value="LRR_5"/>
</dbReference>
<dbReference type="InterPro" id="IPR032675">
    <property type="entry name" value="LRR_dom_sf"/>
</dbReference>
<protein>
    <submittedName>
        <fullName evidence="1">Uncharacterized protein</fullName>
    </submittedName>
</protein>
<evidence type="ECO:0000313" key="1">
    <source>
        <dbReference type="EMBL" id="KAK8897925.1"/>
    </source>
</evidence>
<reference evidence="1 2" key="1">
    <citation type="submission" date="2024-04" db="EMBL/GenBank/DDBJ databases">
        <title>Tritrichomonas musculus Genome.</title>
        <authorList>
            <person name="Alves-Ferreira E."/>
            <person name="Grigg M."/>
            <person name="Lorenzi H."/>
            <person name="Galac M."/>
        </authorList>
    </citation>
    <scope>NUCLEOTIDE SEQUENCE [LARGE SCALE GENOMIC DNA]</scope>
    <source>
        <strain evidence="1 2">EAF2021</strain>
    </source>
</reference>
<organism evidence="1 2">
    <name type="scientific">Tritrichomonas musculus</name>
    <dbReference type="NCBI Taxonomy" id="1915356"/>
    <lineage>
        <taxon>Eukaryota</taxon>
        <taxon>Metamonada</taxon>
        <taxon>Parabasalia</taxon>
        <taxon>Tritrichomonadida</taxon>
        <taxon>Tritrichomonadidae</taxon>
        <taxon>Tritrichomonas</taxon>
    </lineage>
</organism>
<name>A0ABR2L3I3_9EUKA</name>
<dbReference type="SUPFAM" id="SSF48403">
    <property type="entry name" value="Ankyrin repeat"/>
    <property type="match status" value="1"/>
</dbReference>
<dbReference type="PANTHER" id="PTHR45661">
    <property type="entry name" value="SURFACE ANTIGEN"/>
    <property type="match status" value="1"/>
</dbReference>